<name>A0A4R2N8E9_9BURK</name>
<evidence type="ECO:0000313" key="2">
    <source>
        <dbReference type="EMBL" id="TCP17257.1"/>
    </source>
</evidence>
<dbReference type="RefSeq" id="WP_206613243.1">
    <property type="nucleotide sequence ID" value="NZ_QXNC01000013.1"/>
</dbReference>
<evidence type="ECO:0000313" key="3">
    <source>
        <dbReference type="Proteomes" id="UP000295182"/>
    </source>
</evidence>
<sequence length="139" mass="14692">MQDQHPAPLPTPPFSTVALPLEPTVTAPDGSDVRVLAGVRGGSMAHFALAPGRCSAAVQHKTVEELWYVLSGEAQMWRCQGEREEVVTLTAGVSLSIPQGTRFQFKAVGSTPFAAVGVTMPPWPGPDEAELVAGPWQAC</sequence>
<keyword evidence="2" id="KW-0413">Isomerase</keyword>
<gene>
    <name evidence="2" type="ORF">EV674_11322</name>
</gene>
<dbReference type="InterPro" id="IPR014710">
    <property type="entry name" value="RmlC-like_jellyroll"/>
</dbReference>
<evidence type="ECO:0000259" key="1">
    <source>
        <dbReference type="Pfam" id="PF07883"/>
    </source>
</evidence>
<proteinExistence type="predicted"/>
<organism evidence="2 3">
    <name type="scientific">Simplicispira metamorpha</name>
    <dbReference type="NCBI Taxonomy" id="80881"/>
    <lineage>
        <taxon>Bacteria</taxon>
        <taxon>Pseudomonadati</taxon>
        <taxon>Pseudomonadota</taxon>
        <taxon>Betaproteobacteria</taxon>
        <taxon>Burkholderiales</taxon>
        <taxon>Comamonadaceae</taxon>
        <taxon>Simplicispira</taxon>
    </lineage>
</organism>
<dbReference type="SUPFAM" id="SSF51182">
    <property type="entry name" value="RmlC-like cupins"/>
    <property type="match status" value="1"/>
</dbReference>
<dbReference type="EMBL" id="SLXH01000013">
    <property type="protein sequence ID" value="TCP17257.1"/>
    <property type="molecule type" value="Genomic_DNA"/>
</dbReference>
<dbReference type="InterPro" id="IPR011051">
    <property type="entry name" value="RmlC_Cupin_sf"/>
</dbReference>
<keyword evidence="3" id="KW-1185">Reference proteome</keyword>
<dbReference type="Pfam" id="PF07883">
    <property type="entry name" value="Cupin_2"/>
    <property type="match status" value="1"/>
</dbReference>
<dbReference type="Gene3D" id="2.60.120.10">
    <property type="entry name" value="Jelly Rolls"/>
    <property type="match status" value="1"/>
</dbReference>
<protein>
    <submittedName>
        <fullName evidence="2">Mannose-6-phosphate isomerase-like protein (Cupin superfamily)</fullName>
    </submittedName>
</protein>
<comment type="caution">
    <text evidence="2">The sequence shown here is derived from an EMBL/GenBank/DDBJ whole genome shotgun (WGS) entry which is preliminary data.</text>
</comment>
<feature type="domain" description="Cupin type-2" evidence="1">
    <location>
        <begin position="46"/>
        <end position="115"/>
    </location>
</feature>
<dbReference type="GO" id="GO:0016853">
    <property type="term" value="F:isomerase activity"/>
    <property type="evidence" value="ECO:0007669"/>
    <property type="project" value="UniProtKB-KW"/>
</dbReference>
<dbReference type="AlphaFoldDB" id="A0A4R2N8E9"/>
<dbReference type="Proteomes" id="UP000295182">
    <property type="component" value="Unassembled WGS sequence"/>
</dbReference>
<reference evidence="2 3" key="1">
    <citation type="submission" date="2019-03" db="EMBL/GenBank/DDBJ databases">
        <title>Genomic Encyclopedia of Type Strains, Phase IV (KMG-IV): sequencing the most valuable type-strain genomes for metagenomic binning, comparative biology and taxonomic classification.</title>
        <authorList>
            <person name="Goeker M."/>
        </authorList>
    </citation>
    <scope>NUCLEOTIDE SEQUENCE [LARGE SCALE GENOMIC DNA]</scope>
    <source>
        <strain evidence="2 3">DSM 1837</strain>
    </source>
</reference>
<dbReference type="InterPro" id="IPR013096">
    <property type="entry name" value="Cupin_2"/>
</dbReference>
<accession>A0A4R2N8E9</accession>